<feature type="domain" description="FAS1" evidence="2">
    <location>
        <begin position="180"/>
        <end position="315"/>
    </location>
</feature>
<proteinExistence type="predicted"/>
<dbReference type="PANTHER" id="PTHR10900">
    <property type="entry name" value="PERIOSTIN-RELATED"/>
    <property type="match status" value="1"/>
</dbReference>
<evidence type="ECO:0000259" key="2">
    <source>
        <dbReference type="PROSITE" id="PS50213"/>
    </source>
</evidence>
<dbReference type="PANTHER" id="PTHR10900:SF77">
    <property type="entry name" value="FI19380P1"/>
    <property type="match status" value="1"/>
</dbReference>
<dbReference type="PROSITE" id="PS51257">
    <property type="entry name" value="PROKAR_LIPOPROTEIN"/>
    <property type="match status" value="1"/>
</dbReference>
<sequence>MKNLQLNTKRLLTVALSISMLAGFSSCDDDDDDQMPTSQNVVEVVVADDNFSILETAVVTAGLDDDLSATGPFTIFAPTDAAFGDFITENNISAADLLGNSDLANILSYHVVSGNITSANVTAGPVTALNGEIFYVSVDPNGGVWINGNTMITAVDKMASNGVIHTLDYVITPPTKSIAEIAVETSTASSPEFTQLVAALSRAGLVDAVSGGSNDNLTVFAPTDAAFENLYDALGVSGVDEIDVDLLTDVLLYHVVPARAFSQDLRDGASLPTLLEGNNLSVDLAGLSINESGLIPSMLNIHATNGVIHVIDQVIVPE</sequence>
<feature type="domain" description="FAS1" evidence="2">
    <location>
        <begin position="38"/>
        <end position="171"/>
    </location>
</feature>
<dbReference type="PROSITE" id="PS50213">
    <property type="entry name" value="FAS1"/>
    <property type="match status" value="2"/>
</dbReference>
<dbReference type="SMART" id="SM00554">
    <property type="entry name" value="FAS1"/>
    <property type="match status" value="2"/>
</dbReference>
<evidence type="ECO:0000256" key="1">
    <source>
        <dbReference type="SAM" id="SignalP"/>
    </source>
</evidence>
<dbReference type="Proteomes" id="UP001157915">
    <property type="component" value="Unassembled WGS sequence"/>
</dbReference>
<keyword evidence="1" id="KW-0732">Signal</keyword>
<dbReference type="InterPro" id="IPR050904">
    <property type="entry name" value="Adhesion/Biosynth-related"/>
</dbReference>
<dbReference type="SUPFAM" id="SSF82153">
    <property type="entry name" value="FAS1 domain"/>
    <property type="match status" value="2"/>
</dbReference>
<dbReference type="Gene3D" id="2.30.180.10">
    <property type="entry name" value="FAS1 domain"/>
    <property type="match status" value="2"/>
</dbReference>
<comment type="caution">
    <text evidence="3">The sequence shown here is derived from an EMBL/GenBank/DDBJ whole genome shotgun (WGS) entry which is preliminary data.</text>
</comment>
<dbReference type="Pfam" id="PF02469">
    <property type="entry name" value="Fasciclin"/>
    <property type="match status" value="2"/>
</dbReference>
<dbReference type="InterPro" id="IPR036378">
    <property type="entry name" value="FAS1_dom_sf"/>
</dbReference>
<feature type="chain" id="PRO_5047546948" evidence="1">
    <location>
        <begin position="28"/>
        <end position="318"/>
    </location>
</feature>
<accession>A0ABY1NPQ7</accession>
<organism evidence="3 4">
    <name type="scientific">Algoriphagus winogradskyi</name>
    <dbReference type="NCBI Taxonomy" id="237017"/>
    <lineage>
        <taxon>Bacteria</taxon>
        <taxon>Pseudomonadati</taxon>
        <taxon>Bacteroidota</taxon>
        <taxon>Cytophagia</taxon>
        <taxon>Cytophagales</taxon>
        <taxon>Cyclobacteriaceae</taxon>
        <taxon>Algoriphagus</taxon>
    </lineage>
</organism>
<name>A0ABY1NPQ7_9BACT</name>
<dbReference type="RefSeq" id="WP_283412105.1">
    <property type="nucleotide sequence ID" value="NZ_FXUA01000002.1"/>
</dbReference>
<evidence type="ECO:0000313" key="3">
    <source>
        <dbReference type="EMBL" id="SMP14128.1"/>
    </source>
</evidence>
<protein>
    <submittedName>
        <fullName evidence="3">Uncaracterized surface protein containing fasciclin (FAS1) repeats</fullName>
    </submittedName>
</protein>
<reference evidence="3 4" key="1">
    <citation type="submission" date="2017-05" db="EMBL/GenBank/DDBJ databases">
        <authorList>
            <person name="Varghese N."/>
            <person name="Submissions S."/>
        </authorList>
    </citation>
    <scope>NUCLEOTIDE SEQUENCE [LARGE SCALE GENOMIC DNA]</scope>
    <source>
        <strain evidence="3 4">DSM 15360</strain>
    </source>
</reference>
<dbReference type="EMBL" id="FXUA01000002">
    <property type="protein sequence ID" value="SMP14128.1"/>
    <property type="molecule type" value="Genomic_DNA"/>
</dbReference>
<evidence type="ECO:0000313" key="4">
    <source>
        <dbReference type="Proteomes" id="UP001157915"/>
    </source>
</evidence>
<keyword evidence="4" id="KW-1185">Reference proteome</keyword>
<dbReference type="InterPro" id="IPR000782">
    <property type="entry name" value="FAS1_domain"/>
</dbReference>
<feature type="signal peptide" evidence="1">
    <location>
        <begin position="1"/>
        <end position="27"/>
    </location>
</feature>
<gene>
    <name evidence="3" type="ORF">SAMN06265367_102308</name>
</gene>